<dbReference type="Gene3D" id="1.10.630.10">
    <property type="entry name" value="Cytochrome P450"/>
    <property type="match status" value="2"/>
</dbReference>
<keyword evidence="9" id="KW-1185">Reference proteome</keyword>
<evidence type="ECO:0000256" key="6">
    <source>
        <dbReference type="ARBA" id="ARBA00023136"/>
    </source>
</evidence>
<evidence type="ECO:0000313" key="8">
    <source>
        <dbReference type="EMBL" id="KDP39558.1"/>
    </source>
</evidence>
<evidence type="ECO:0000256" key="2">
    <source>
        <dbReference type="ARBA" id="ARBA00004167"/>
    </source>
</evidence>
<dbReference type="GO" id="GO:0020037">
    <property type="term" value="F:heme binding"/>
    <property type="evidence" value="ECO:0007669"/>
    <property type="project" value="InterPro"/>
</dbReference>
<evidence type="ECO:0000313" key="9">
    <source>
        <dbReference type="Proteomes" id="UP000027138"/>
    </source>
</evidence>
<accession>A0A067KX35</accession>
<comment type="similarity">
    <text evidence="7">Belongs to the cytochrome P450 family.</text>
</comment>
<organism evidence="8 9">
    <name type="scientific">Jatropha curcas</name>
    <name type="common">Barbados nut</name>
    <dbReference type="NCBI Taxonomy" id="180498"/>
    <lineage>
        <taxon>Eukaryota</taxon>
        <taxon>Viridiplantae</taxon>
        <taxon>Streptophyta</taxon>
        <taxon>Embryophyta</taxon>
        <taxon>Tracheophyta</taxon>
        <taxon>Spermatophyta</taxon>
        <taxon>Magnoliopsida</taxon>
        <taxon>eudicotyledons</taxon>
        <taxon>Gunneridae</taxon>
        <taxon>Pentapetalae</taxon>
        <taxon>rosids</taxon>
        <taxon>fabids</taxon>
        <taxon>Malpighiales</taxon>
        <taxon>Euphorbiaceae</taxon>
        <taxon>Crotonoideae</taxon>
        <taxon>Jatropheae</taxon>
        <taxon>Jatropha</taxon>
    </lineage>
</organism>
<keyword evidence="7" id="KW-0503">Monooxygenase</keyword>
<keyword evidence="7" id="KW-0349">Heme</keyword>
<evidence type="ECO:0000256" key="3">
    <source>
        <dbReference type="ARBA" id="ARBA00022692"/>
    </source>
</evidence>
<evidence type="ECO:0008006" key="10">
    <source>
        <dbReference type="Google" id="ProtNLM"/>
    </source>
</evidence>
<keyword evidence="7" id="KW-0408">Iron</keyword>
<keyword evidence="6" id="KW-0472">Membrane</keyword>
<keyword evidence="4 7" id="KW-0479">Metal-binding</keyword>
<gene>
    <name evidence="8" type="ORF">JCGZ_02578</name>
</gene>
<evidence type="ECO:0000256" key="5">
    <source>
        <dbReference type="ARBA" id="ARBA00022989"/>
    </source>
</evidence>
<evidence type="ECO:0000256" key="4">
    <source>
        <dbReference type="ARBA" id="ARBA00022723"/>
    </source>
</evidence>
<keyword evidence="7" id="KW-0560">Oxidoreductase</keyword>
<dbReference type="InterPro" id="IPR001128">
    <property type="entry name" value="Cyt_P450"/>
</dbReference>
<dbReference type="GO" id="GO:0005506">
    <property type="term" value="F:iron ion binding"/>
    <property type="evidence" value="ECO:0007669"/>
    <property type="project" value="InterPro"/>
</dbReference>
<proteinExistence type="inferred from homology"/>
<dbReference type="PANTHER" id="PTHR24298:SF800">
    <property type="entry name" value="CYTOCHROME P450 89A2-RELATED"/>
    <property type="match status" value="1"/>
</dbReference>
<dbReference type="InterPro" id="IPR051103">
    <property type="entry name" value="Plant_metabolite_P450s"/>
</dbReference>
<dbReference type="STRING" id="180498.A0A067KX35"/>
<dbReference type="PANTHER" id="PTHR24298">
    <property type="entry name" value="FLAVONOID 3'-MONOOXYGENASE-RELATED"/>
    <property type="match status" value="1"/>
</dbReference>
<dbReference type="PRINTS" id="PR00385">
    <property type="entry name" value="P450"/>
</dbReference>
<dbReference type="GO" id="GO:0016709">
    <property type="term" value="F:oxidoreductase activity, acting on paired donors, with incorporation or reduction of molecular oxygen, NAD(P)H as one donor, and incorporation of one atom of oxygen"/>
    <property type="evidence" value="ECO:0007669"/>
    <property type="project" value="TreeGrafter"/>
</dbReference>
<dbReference type="EMBL" id="KK914347">
    <property type="protein sequence ID" value="KDP39558.1"/>
    <property type="molecule type" value="Genomic_DNA"/>
</dbReference>
<dbReference type="GO" id="GO:0016020">
    <property type="term" value="C:membrane"/>
    <property type="evidence" value="ECO:0007669"/>
    <property type="project" value="UniProtKB-SubCell"/>
</dbReference>
<name>A0A067KX35_JATCU</name>
<dbReference type="InterPro" id="IPR036396">
    <property type="entry name" value="Cyt_P450_sf"/>
</dbReference>
<protein>
    <recommendedName>
        <fullName evidence="10">Cytochrome P450</fullName>
    </recommendedName>
</protein>
<dbReference type="AlphaFoldDB" id="A0A067KX35"/>
<reference evidence="8 9" key="1">
    <citation type="journal article" date="2014" name="PLoS ONE">
        <title>Global Analysis of Gene Expression Profiles in Physic Nut (Jatropha curcas L.) Seedlings Exposed to Salt Stress.</title>
        <authorList>
            <person name="Zhang L."/>
            <person name="Zhang C."/>
            <person name="Wu P."/>
            <person name="Chen Y."/>
            <person name="Li M."/>
            <person name="Jiang H."/>
            <person name="Wu G."/>
        </authorList>
    </citation>
    <scope>NUCLEOTIDE SEQUENCE [LARGE SCALE GENOMIC DNA]</scope>
    <source>
        <strain evidence="9">cv. GZQX0401</strain>
        <tissue evidence="8">Young leaves</tissue>
    </source>
</reference>
<dbReference type="PROSITE" id="PS00086">
    <property type="entry name" value="CYTOCHROME_P450"/>
    <property type="match status" value="1"/>
</dbReference>
<sequence length="332" mass="37650">MELWFIILFSLTISALFKSIFNFPFTTHNHRLPAGPIAFPIIGNLQWLRRSSFDIEPILRYFHSKFGPIFTRHFGPRPAIYGPPVPRPPSLCSKRAVFADRPPALPIVRIASYNQHSISSSMALLGVFSGLEEGEIVSLCSELLNVGTDTTSTALQWIIANLVKYPEIQEKVFVEIKGVVSNGEEEVKEVDLQKMPYLKAVLLEGLRRRPPGHLLLAHSVSEDVTLDKYLITKKGTINVMVAEMGWDSKVWDDPMAFNPERFLNDEGELLDFDITGSREIKMMPFGVGRRMCPGYSLAMLHLEYFVANLIWSFEWKAINNEDIDLSEKHSPL</sequence>
<keyword evidence="3" id="KW-0812">Transmembrane</keyword>
<evidence type="ECO:0000256" key="7">
    <source>
        <dbReference type="RuleBase" id="RU000461"/>
    </source>
</evidence>
<keyword evidence="5" id="KW-1133">Transmembrane helix</keyword>
<evidence type="ECO:0000256" key="1">
    <source>
        <dbReference type="ARBA" id="ARBA00001971"/>
    </source>
</evidence>
<dbReference type="SUPFAM" id="SSF48264">
    <property type="entry name" value="Cytochrome P450"/>
    <property type="match status" value="2"/>
</dbReference>
<dbReference type="Proteomes" id="UP000027138">
    <property type="component" value="Unassembled WGS sequence"/>
</dbReference>
<dbReference type="InterPro" id="IPR017972">
    <property type="entry name" value="Cyt_P450_CS"/>
</dbReference>
<comment type="cofactor">
    <cofactor evidence="1">
        <name>heme</name>
        <dbReference type="ChEBI" id="CHEBI:30413"/>
    </cofactor>
</comment>
<dbReference type="Pfam" id="PF00067">
    <property type="entry name" value="p450"/>
    <property type="match status" value="1"/>
</dbReference>
<dbReference type="OrthoDB" id="1055148at2759"/>
<comment type="subcellular location">
    <subcellularLocation>
        <location evidence="2">Membrane</location>
        <topology evidence="2">Single-pass membrane protein</topology>
    </subcellularLocation>
</comment>